<evidence type="ECO:0000256" key="1">
    <source>
        <dbReference type="ARBA" id="ARBA00023015"/>
    </source>
</evidence>
<dbReference type="InterPro" id="IPR018060">
    <property type="entry name" value="HTH_AraC"/>
</dbReference>
<protein>
    <submittedName>
        <fullName evidence="5">Helix-turn-helix transcriptional regulator</fullName>
    </submittedName>
</protein>
<proteinExistence type="predicted"/>
<keyword evidence="6" id="KW-1185">Reference proteome</keyword>
<reference evidence="5 6" key="1">
    <citation type="submission" date="2019-05" db="EMBL/GenBank/DDBJ databases">
        <title>Hymenobacter edaphi sp. nov., isolated from abandoned arsenic-contaminated farmland soil.</title>
        <authorList>
            <person name="Nie L."/>
        </authorList>
    </citation>
    <scope>NUCLEOTIDE SEQUENCE [LARGE SCALE GENOMIC DNA]</scope>
    <source>
        <strain evidence="5 6">1-3-3-8</strain>
    </source>
</reference>
<dbReference type="Pfam" id="PF12833">
    <property type="entry name" value="HTH_18"/>
    <property type="match status" value="1"/>
</dbReference>
<evidence type="ECO:0000256" key="2">
    <source>
        <dbReference type="ARBA" id="ARBA00023125"/>
    </source>
</evidence>
<dbReference type="Proteomes" id="UP000305517">
    <property type="component" value="Unassembled WGS sequence"/>
</dbReference>
<dbReference type="InterPro" id="IPR009057">
    <property type="entry name" value="Homeodomain-like_sf"/>
</dbReference>
<dbReference type="PROSITE" id="PS01124">
    <property type="entry name" value="HTH_ARAC_FAMILY_2"/>
    <property type="match status" value="1"/>
</dbReference>
<keyword evidence="1" id="KW-0805">Transcription regulation</keyword>
<keyword evidence="3" id="KW-0804">Transcription</keyword>
<evidence type="ECO:0000313" key="5">
    <source>
        <dbReference type="EMBL" id="TLM90007.1"/>
    </source>
</evidence>
<dbReference type="PANTHER" id="PTHR43280">
    <property type="entry name" value="ARAC-FAMILY TRANSCRIPTIONAL REGULATOR"/>
    <property type="match status" value="1"/>
</dbReference>
<evidence type="ECO:0000256" key="3">
    <source>
        <dbReference type="ARBA" id="ARBA00023163"/>
    </source>
</evidence>
<dbReference type="SMART" id="SM00342">
    <property type="entry name" value="HTH_ARAC"/>
    <property type="match status" value="1"/>
</dbReference>
<dbReference type="SUPFAM" id="SSF46689">
    <property type="entry name" value="Homeodomain-like"/>
    <property type="match status" value="1"/>
</dbReference>
<feature type="domain" description="HTH araC/xylS-type" evidence="4">
    <location>
        <begin position="193"/>
        <end position="291"/>
    </location>
</feature>
<sequence>MPASHMVMWCHLVAKRKGVGLFCMGAGPKTGRPAAMEQSCHLPPTSPLHDTLRQCWQLDRQAEARAHETIIPKGLVEVIFNLNERESVTARIGTQDFQLPRCFLSGFHSVPVQTWMPRQHSLFGMVLNPTAVASIFRLEAADFVNQCLDLTLVHAPLLDLWHQLLEAASFAERVALVQRWLLPHRPELTAQERFLNHYLSSPTAPALTVPALADQLCYSPRHLTRKLQALTGMNTEQTLLYQKYQHAVGLMHATELSLTEIAHACQFTDQAHFSKTFRGFTQLAPREYRRRKSHLPGHLFADVA</sequence>
<dbReference type="EMBL" id="VAJM01000010">
    <property type="protein sequence ID" value="TLM90007.1"/>
    <property type="molecule type" value="Genomic_DNA"/>
</dbReference>
<dbReference type="GO" id="GO:0003700">
    <property type="term" value="F:DNA-binding transcription factor activity"/>
    <property type="evidence" value="ECO:0007669"/>
    <property type="project" value="InterPro"/>
</dbReference>
<dbReference type="Gene3D" id="1.10.10.60">
    <property type="entry name" value="Homeodomain-like"/>
    <property type="match status" value="1"/>
</dbReference>
<dbReference type="AlphaFoldDB" id="A0A5R8WM89"/>
<dbReference type="GO" id="GO:0043565">
    <property type="term" value="F:sequence-specific DNA binding"/>
    <property type="evidence" value="ECO:0007669"/>
    <property type="project" value="InterPro"/>
</dbReference>
<evidence type="ECO:0000313" key="6">
    <source>
        <dbReference type="Proteomes" id="UP000305517"/>
    </source>
</evidence>
<dbReference type="Pfam" id="PF20240">
    <property type="entry name" value="DUF6597"/>
    <property type="match status" value="1"/>
</dbReference>
<comment type="caution">
    <text evidence="5">The sequence shown here is derived from an EMBL/GenBank/DDBJ whole genome shotgun (WGS) entry which is preliminary data.</text>
</comment>
<evidence type="ECO:0000259" key="4">
    <source>
        <dbReference type="PROSITE" id="PS01124"/>
    </source>
</evidence>
<keyword evidence="2" id="KW-0238">DNA-binding</keyword>
<gene>
    <name evidence="5" type="ORF">FDY95_18465</name>
</gene>
<name>A0A5R8WM89_9BACT</name>
<dbReference type="InterPro" id="IPR046532">
    <property type="entry name" value="DUF6597"/>
</dbReference>
<organism evidence="5 6">
    <name type="scientific">Hymenobacter jeollabukensis</name>
    <dbReference type="NCBI Taxonomy" id="2025313"/>
    <lineage>
        <taxon>Bacteria</taxon>
        <taxon>Pseudomonadati</taxon>
        <taxon>Bacteroidota</taxon>
        <taxon>Cytophagia</taxon>
        <taxon>Cytophagales</taxon>
        <taxon>Hymenobacteraceae</taxon>
        <taxon>Hymenobacter</taxon>
    </lineage>
</organism>
<dbReference type="PANTHER" id="PTHR43280:SF2">
    <property type="entry name" value="HTH-TYPE TRANSCRIPTIONAL REGULATOR EXSA"/>
    <property type="match status" value="1"/>
</dbReference>
<accession>A0A5R8WM89</accession>